<feature type="compositionally biased region" description="Low complexity" evidence="1">
    <location>
        <begin position="105"/>
        <end position="122"/>
    </location>
</feature>
<evidence type="ECO:0000313" key="3">
    <source>
        <dbReference type="Proteomes" id="UP000800093"/>
    </source>
</evidence>
<feature type="compositionally biased region" description="Low complexity" evidence="1">
    <location>
        <begin position="37"/>
        <end position="50"/>
    </location>
</feature>
<feature type="region of interest" description="Disordered" evidence="1">
    <location>
        <begin position="173"/>
        <end position="221"/>
    </location>
</feature>
<sequence>MLVLPSPASSTTPASATTSTQTNPATNSTFSTDPHKSPISSSLSSLTTTPTPTPPITQPNPTKKHNIGTAHHSCGHASIIPHPLYRNNTWESRRGSHVILEFADPTCSPPTRSSPNTTPGTTDSSHAGATTTALRSSHAAVRNGGRSATPDLPGTPGPMTRLQTTFEVIKKMGGNLGSPRIDFGAKKAEEKDKGGGGGGRGADGWGYFDALPEPVDAGDKY</sequence>
<reference evidence="3" key="1">
    <citation type="journal article" date="2020" name="Stud. Mycol.">
        <title>101 Dothideomycetes genomes: A test case for predicting lifestyles and emergence of pathogens.</title>
        <authorList>
            <person name="Haridas S."/>
            <person name="Albert R."/>
            <person name="Binder M."/>
            <person name="Bloem J."/>
            <person name="LaButti K."/>
            <person name="Salamov A."/>
            <person name="Andreopoulos B."/>
            <person name="Baker S."/>
            <person name="Barry K."/>
            <person name="Bills G."/>
            <person name="Bluhm B."/>
            <person name="Cannon C."/>
            <person name="Castanera R."/>
            <person name="Culley D."/>
            <person name="Daum C."/>
            <person name="Ezra D."/>
            <person name="Gonzalez J."/>
            <person name="Henrissat B."/>
            <person name="Kuo A."/>
            <person name="Liang C."/>
            <person name="Lipzen A."/>
            <person name="Lutzoni F."/>
            <person name="Magnuson J."/>
            <person name="Mondo S."/>
            <person name="Nolan M."/>
            <person name="Ohm R."/>
            <person name="Pangilinan J."/>
            <person name="Park H.-J."/>
            <person name="Ramirez L."/>
            <person name="Alfaro M."/>
            <person name="Sun H."/>
            <person name="Tritt A."/>
            <person name="Yoshinaga Y."/>
            <person name="Zwiers L.-H."/>
            <person name="Turgeon B."/>
            <person name="Goodwin S."/>
            <person name="Spatafora J."/>
            <person name="Crous P."/>
            <person name="Grigoriev I."/>
        </authorList>
    </citation>
    <scope>NUCLEOTIDE SEQUENCE [LARGE SCALE GENOMIC DNA]</scope>
    <source>
        <strain evidence="3">CBS 304.66</strain>
    </source>
</reference>
<accession>A0A9P4NBC2</accession>
<dbReference type="Proteomes" id="UP000800093">
    <property type="component" value="Unassembled WGS sequence"/>
</dbReference>
<feature type="region of interest" description="Disordered" evidence="1">
    <location>
        <begin position="103"/>
        <end position="160"/>
    </location>
</feature>
<gene>
    <name evidence="2" type="ORF">CC78DRAFT_191168</name>
</gene>
<feature type="region of interest" description="Disordered" evidence="1">
    <location>
        <begin position="1"/>
        <end position="74"/>
    </location>
</feature>
<protein>
    <submittedName>
        <fullName evidence="2">Uncharacterized protein</fullName>
    </submittedName>
</protein>
<feature type="compositionally biased region" description="Low complexity" evidence="1">
    <location>
        <begin position="1"/>
        <end position="29"/>
    </location>
</feature>
<proteinExistence type="predicted"/>
<dbReference type="EMBL" id="ML986580">
    <property type="protein sequence ID" value="KAF2270092.1"/>
    <property type="molecule type" value="Genomic_DNA"/>
</dbReference>
<feature type="compositionally biased region" description="Polar residues" evidence="1">
    <location>
        <begin position="123"/>
        <end position="135"/>
    </location>
</feature>
<dbReference type="OrthoDB" id="185659at2759"/>
<evidence type="ECO:0000256" key="1">
    <source>
        <dbReference type="SAM" id="MobiDB-lite"/>
    </source>
</evidence>
<organism evidence="2 3">
    <name type="scientific">Lojkania enalia</name>
    <dbReference type="NCBI Taxonomy" id="147567"/>
    <lineage>
        <taxon>Eukaryota</taxon>
        <taxon>Fungi</taxon>
        <taxon>Dikarya</taxon>
        <taxon>Ascomycota</taxon>
        <taxon>Pezizomycotina</taxon>
        <taxon>Dothideomycetes</taxon>
        <taxon>Pleosporomycetidae</taxon>
        <taxon>Pleosporales</taxon>
        <taxon>Pleosporales incertae sedis</taxon>
        <taxon>Lojkania</taxon>
    </lineage>
</organism>
<keyword evidence="3" id="KW-1185">Reference proteome</keyword>
<name>A0A9P4NBC2_9PLEO</name>
<dbReference type="AlphaFoldDB" id="A0A9P4NBC2"/>
<feature type="compositionally biased region" description="Gly residues" evidence="1">
    <location>
        <begin position="195"/>
        <end position="204"/>
    </location>
</feature>
<evidence type="ECO:0000313" key="2">
    <source>
        <dbReference type="EMBL" id="KAF2270092.1"/>
    </source>
</evidence>
<feature type="compositionally biased region" description="Basic and acidic residues" evidence="1">
    <location>
        <begin position="183"/>
        <end position="194"/>
    </location>
</feature>
<comment type="caution">
    <text evidence="2">The sequence shown here is derived from an EMBL/GenBank/DDBJ whole genome shotgun (WGS) entry which is preliminary data.</text>
</comment>